<organism evidence="2 3">
    <name type="scientific">Papiliotrema laurentii</name>
    <name type="common">Cryptococcus laurentii</name>
    <dbReference type="NCBI Taxonomy" id="5418"/>
    <lineage>
        <taxon>Eukaryota</taxon>
        <taxon>Fungi</taxon>
        <taxon>Dikarya</taxon>
        <taxon>Basidiomycota</taxon>
        <taxon>Agaricomycotina</taxon>
        <taxon>Tremellomycetes</taxon>
        <taxon>Tremellales</taxon>
        <taxon>Rhynchogastremaceae</taxon>
        <taxon>Papiliotrema</taxon>
    </lineage>
</organism>
<dbReference type="Proteomes" id="UP001182556">
    <property type="component" value="Unassembled WGS sequence"/>
</dbReference>
<comment type="caution">
    <text evidence="2">The sequence shown here is derived from an EMBL/GenBank/DDBJ whole genome shotgun (WGS) entry which is preliminary data.</text>
</comment>
<gene>
    <name evidence="2" type="ORF">DB88DRAFT_193802</name>
</gene>
<dbReference type="EMBL" id="JAODAN010000003">
    <property type="protein sequence ID" value="KAK1925425.1"/>
    <property type="molecule type" value="Genomic_DNA"/>
</dbReference>
<sequence>MGLFGSSDPAVQQEKLIEKEAKGEEKNLKHVIKEVSKAEKDAHKAAKAESHSHHVLEKAAKEEEKIASKLNNITHKHDSAVSKQNAAANELKAKEDAKQRAEATLQQKKAQLDELQRSHSTNEAVRAEKLNELHKPAQGNALRDGALDQHYAQQGHGGSGPNSTASPVGTVGSTNANNVGVAGQQHPTSAPVDNSFAQQPAGVHQPPIAQQHDPSFAHANQPPAFGNNAPIGGQQNFAGVGSGAPPTHPVEGNRAL</sequence>
<accession>A0AAD9FSH2</accession>
<evidence type="ECO:0000313" key="2">
    <source>
        <dbReference type="EMBL" id="KAK1925425.1"/>
    </source>
</evidence>
<feature type="compositionally biased region" description="Basic and acidic residues" evidence="1">
    <location>
        <begin position="125"/>
        <end position="135"/>
    </location>
</feature>
<feature type="region of interest" description="Disordered" evidence="1">
    <location>
        <begin position="76"/>
        <end position="256"/>
    </location>
</feature>
<evidence type="ECO:0000256" key="1">
    <source>
        <dbReference type="SAM" id="MobiDB-lite"/>
    </source>
</evidence>
<feature type="region of interest" description="Disordered" evidence="1">
    <location>
        <begin position="38"/>
        <end position="60"/>
    </location>
</feature>
<protein>
    <submittedName>
        <fullName evidence="2">Uncharacterized protein</fullName>
    </submittedName>
</protein>
<feature type="compositionally biased region" description="Polar residues" evidence="1">
    <location>
        <begin position="161"/>
        <end position="178"/>
    </location>
</feature>
<feature type="compositionally biased region" description="Basic and acidic residues" evidence="1">
    <location>
        <begin position="91"/>
        <end position="101"/>
    </location>
</feature>
<evidence type="ECO:0000313" key="3">
    <source>
        <dbReference type="Proteomes" id="UP001182556"/>
    </source>
</evidence>
<reference evidence="2" key="1">
    <citation type="submission" date="2023-02" db="EMBL/GenBank/DDBJ databases">
        <title>Identification and recombinant expression of a fungal hydrolase from Papiliotrema laurentii that hydrolyzes apple cutin and clears colloidal polyester polyurethane.</title>
        <authorList>
            <consortium name="DOE Joint Genome Institute"/>
            <person name="Roman V.A."/>
            <person name="Bojanowski C."/>
            <person name="Crable B.R."/>
            <person name="Wagner D.N."/>
            <person name="Hung C.S."/>
            <person name="Nadeau L.J."/>
            <person name="Schratz L."/>
            <person name="Haridas S."/>
            <person name="Pangilinan J."/>
            <person name="Lipzen A."/>
            <person name="Na H."/>
            <person name="Yan M."/>
            <person name="Ng V."/>
            <person name="Grigoriev I.V."/>
            <person name="Spatafora J.W."/>
            <person name="Barlow D."/>
            <person name="Biffinger J."/>
            <person name="Kelley-Loughnane N."/>
            <person name="Varaljay V.A."/>
            <person name="Crookes-Goodson W.J."/>
        </authorList>
    </citation>
    <scope>NUCLEOTIDE SEQUENCE</scope>
    <source>
        <strain evidence="2">5307AH</strain>
    </source>
</reference>
<proteinExistence type="predicted"/>
<name>A0AAD9FSH2_PAPLA</name>
<keyword evidence="3" id="KW-1185">Reference proteome</keyword>
<feature type="compositionally biased region" description="Polar residues" evidence="1">
    <location>
        <begin position="185"/>
        <end position="198"/>
    </location>
</feature>
<dbReference type="AlphaFoldDB" id="A0AAD9FSH2"/>